<evidence type="ECO:0000256" key="4">
    <source>
        <dbReference type="RuleBase" id="RU366034"/>
    </source>
</evidence>
<dbReference type="EC" id="4.2.3.-" evidence="4"/>
<dbReference type="InterPro" id="IPR008949">
    <property type="entry name" value="Isoprenoid_synthase_dom_sf"/>
</dbReference>
<protein>
    <recommendedName>
        <fullName evidence="4">Terpene synthase</fullName>
        <ecNumber evidence="4">4.2.3.-</ecNumber>
    </recommendedName>
</protein>
<dbReference type="Proteomes" id="UP000078237">
    <property type="component" value="Unassembled WGS sequence"/>
</dbReference>
<reference evidence="6 7" key="1">
    <citation type="journal article" date="2016" name="Genome Announc.">
        <title>Genome Sequence of Madurella mycetomatis mm55, Isolated from a Human Mycetoma Case in Sudan.</title>
        <authorList>
            <person name="Smit S."/>
            <person name="Derks M.F."/>
            <person name="Bervoets S."/>
            <person name="Fahal A."/>
            <person name="van Leeuwen W."/>
            <person name="van Belkum A."/>
            <person name="van de Sande W.W."/>
        </authorList>
    </citation>
    <scope>NUCLEOTIDE SEQUENCE [LARGE SCALE GENOMIC DNA]</scope>
    <source>
        <strain evidence="7">mm55</strain>
    </source>
</reference>
<keyword evidence="4" id="KW-0456">Lyase</keyword>
<dbReference type="InterPro" id="IPR034686">
    <property type="entry name" value="Terpene_cyclase-like_2"/>
</dbReference>
<dbReference type="Pfam" id="PF19086">
    <property type="entry name" value="Terpene_syn_C_2"/>
    <property type="match status" value="1"/>
</dbReference>
<proteinExistence type="inferred from homology"/>
<dbReference type="PANTHER" id="PTHR35201:SF4">
    <property type="entry name" value="BETA-PINACENE SYNTHASE-RELATED"/>
    <property type="match status" value="1"/>
</dbReference>
<dbReference type="VEuPathDB" id="FungiDB:MMYC01_207949"/>
<dbReference type="SFLD" id="SFLDS00005">
    <property type="entry name" value="Isoprenoid_Synthase_Type_I"/>
    <property type="match status" value="1"/>
</dbReference>
<dbReference type="STRING" id="100816.A0A175VT43"/>
<evidence type="ECO:0000256" key="1">
    <source>
        <dbReference type="ARBA" id="ARBA00001946"/>
    </source>
</evidence>
<dbReference type="GO" id="GO:0046872">
    <property type="term" value="F:metal ion binding"/>
    <property type="evidence" value="ECO:0007669"/>
    <property type="project" value="UniProtKB-KW"/>
</dbReference>
<dbReference type="GO" id="GO:0010333">
    <property type="term" value="F:terpene synthase activity"/>
    <property type="evidence" value="ECO:0007669"/>
    <property type="project" value="InterPro"/>
</dbReference>
<dbReference type="PANTHER" id="PTHR35201">
    <property type="entry name" value="TERPENE SYNTHASE"/>
    <property type="match status" value="1"/>
</dbReference>
<accession>A0A175VT43</accession>
<dbReference type="GO" id="GO:0008299">
    <property type="term" value="P:isoprenoid biosynthetic process"/>
    <property type="evidence" value="ECO:0007669"/>
    <property type="project" value="UniProtKB-ARBA"/>
</dbReference>
<dbReference type="Gene3D" id="1.10.600.10">
    <property type="entry name" value="Farnesyl Diphosphate Synthase"/>
    <property type="match status" value="1"/>
</dbReference>
<gene>
    <name evidence="6" type="ORF">MMYC01_207949</name>
</gene>
<evidence type="ECO:0000313" key="6">
    <source>
        <dbReference type="EMBL" id="KXX74688.1"/>
    </source>
</evidence>
<dbReference type="SUPFAM" id="SSF48576">
    <property type="entry name" value="Terpenoid synthases"/>
    <property type="match status" value="1"/>
</dbReference>
<keyword evidence="3 4" id="KW-0460">Magnesium</keyword>
<feature type="region of interest" description="Disordered" evidence="5">
    <location>
        <begin position="1"/>
        <end position="24"/>
    </location>
</feature>
<comment type="caution">
    <text evidence="6">The sequence shown here is derived from an EMBL/GenBank/DDBJ whole genome shotgun (WGS) entry which is preliminary data.</text>
</comment>
<dbReference type="AlphaFoldDB" id="A0A175VT43"/>
<comment type="similarity">
    <text evidence="2 4">Belongs to the terpene synthase family.</text>
</comment>
<dbReference type="SFLD" id="SFLDG01020">
    <property type="entry name" value="Terpene_Cyclase_Like_2"/>
    <property type="match status" value="1"/>
</dbReference>
<evidence type="ECO:0000313" key="7">
    <source>
        <dbReference type="Proteomes" id="UP000078237"/>
    </source>
</evidence>
<name>A0A175VT43_9PEZI</name>
<keyword evidence="4" id="KW-0479">Metal-binding</keyword>
<comment type="cofactor">
    <cofactor evidence="1 4">
        <name>Mg(2+)</name>
        <dbReference type="ChEBI" id="CHEBI:18420"/>
    </cofactor>
</comment>
<dbReference type="EMBL" id="LCTW02000328">
    <property type="protein sequence ID" value="KXX74688.1"/>
    <property type="molecule type" value="Genomic_DNA"/>
</dbReference>
<dbReference type="OrthoDB" id="2861623at2759"/>
<evidence type="ECO:0000256" key="2">
    <source>
        <dbReference type="ARBA" id="ARBA00006333"/>
    </source>
</evidence>
<keyword evidence="7" id="KW-1185">Reference proteome</keyword>
<sequence>MSSSSIEHTLSSKPEENGMMPSLDGGPHADLITELKGQVMHVPDMLSLFPSWPSGGRNKYYKRLKTKLDRITERIFPDEQMRKRALKYDFAFFTSTWFPDANWDQLYTCGLFSFWLFHCDDAMDDRDGSVSQDFALSSRYRQQVLDYTRHCLGLGPTRPPRGIISRVSSWINPGSGWNPPSPDLPNTVFKEVGQRIQLATSRVFREMFYKEIKQYIDHCEIEQRERMQNKVSDDLESYLRVRHHTSGVRMYGYITQIGAGMRLPVWMMRSSEMQSLWDEMTTIIIIENDILSLKKELAAGCVHNAVAVMYHQGQPLDSVIRGLVTKLEACRDRFDEIADRVYQLASGASKQNRDGILRYIDGLRTNGTGTIEFCKLAQRYRNEKYFNEDGTMDVVL</sequence>
<evidence type="ECO:0000256" key="3">
    <source>
        <dbReference type="ARBA" id="ARBA00022842"/>
    </source>
</evidence>
<organism evidence="6 7">
    <name type="scientific">Madurella mycetomatis</name>
    <dbReference type="NCBI Taxonomy" id="100816"/>
    <lineage>
        <taxon>Eukaryota</taxon>
        <taxon>Fungi</taxon>
        <taxon>Dikarya</taxon>
        <taxon>Ascomycota</taxon>
        <taxon>Pezizomycotina</taxon>
        <taxon>Sordariomycetes</taxon>
        <taxon>Sordariomycetidae</taxon>
        <taxon>Sordariales</taxon>
        <taxon>Sordariales incertae sedis</taxon>
        <taxon>Madurella</taxon>
    </lineage>
</organism>
<feature type="compositionally biased region" description="Polar residues" evidence="5">
    <location>
        <begin position="1"/>
        <end position="12"/>
    </location>
</feature>
<evidence type="ECO:0000256" key="5">
    <source>
        <dbReference type="SAM" id="MobiDB-lite"/>
    </source>
</evidence>